<proteinExistence type="predicted"/>
<name>A0AAV4QAR6_9ARAC</name>
<keyword evidence="2" id="KW-1185">Reference proteome</keyword>
<dbReference type="EMBL" id="BPLQ01004074">
    <property type="protein sequence ID" value="GIY05412.1"/>
    <property type="molecule type" value="Genomic_DNA"/>
</dbReference>
<evidence type="ECO:0000313" key="1">
    <source>
        <dbReference type="EMBL" id="GIY05412.1"/>
    </source>
</evidence>
<protein>
    <submittedName>
        <fullName evidence="1">Uncharacterized protein</fullName>
    </submittedName>
</protein>
<accession>A0AAV4QAR6</accession>
<reference evidence="1 2" key="1">
    <citation type="submission" date="2021-06" db="EMBL/GenBank/DDBJ databases">
        <title>Caerostris darwini draft genome.</title>
        <authorList>
            <person name="Kono N."/>
            <person name="Arakawa K."/>
        </authorList>
    </citation>
    <scope>NUCLEOTIDE SEQUENCE [LARGE SCALE GENOMIC DNA]</scope>
</reference>
<sequence length="99" mass="11087">MERTLASRLQCRTESFLLYASDGDDSFDAIWGEGANLRQAILSIRSKLRCQNVAINVHPVGWVSQVCLNCPLIFPSRGRRSVVPFEEKVSNAPPEIRTP</sequence>
<evidence type="ECO:0000313" key="2">
    <source>
        <dbReference type="Proteomes" id="UP001054837"/>
    </source>
</evidence>
<dbReference type="Proteomes" id="UP001054837">
    <property type="component" value="Unassembled WGS sequence"/>
</dbReference>
<dbReference type="AlphaFoldDB" id="A0AAV4QAR6"/>
<comment type="caution">
    <text evidence="1">The sequence shown here is derived from an EMBL/GenBank/DDBJ whole genome shotgun (WGS) entry which is preliminary data.</text>
</comment>
<organism evidence="1 2">
    <name type="scientific">Caerostris darwini</name>
    <dbReference type="NCBI Taxonomy" id="1538125"/>
    <lineage>
        <taxon>Eukaryota</taxon>
        <taxon>Metazoa</taxon>
        <taxon>Ecdysozoa</taxon>
        <taxon>Arthropoda</taxon>
        <taxon>Chelicerata</taxon>
        <taxon>Arachnida</taxon>
        <taxon>Araneae</taxon>
        <taxon>Araneomorphae</taxon>
        <taxon>Entelegynae</taxon>
        <taxon>Araneoidea</taxon>
        <taxon>Araneidae</taxon>
        <taxon>Caerostris</taxon>
    </lineage>
</organism>
<gene>
    <name evidence="1" type="ORF">CDAR_462951</name>
</gene>